<accession>A0A1S2VK45</accession>
<dbReference type="RefSeq" id="WP_071503702.1">
    <property type="nucleotide sequence ID" value="NZ_MORL01000006.1"/>
</dbReference>
<comment type="caution">
    <text evidence="1">The sequence shown here is derived from an EMBL/GenBank/DDBJ whole genome shotgun (WGS) entry which is preliminary data.</text>
</comment>
<dbReference type="AlphaFoldDB" id="A0A1S2VK45"/>
<organism evidence="1 2">
    <name type="scientific">Arsenicibacter rosenii</name>
    <dbReference type="NCBI Taxonomy" id="1750698"/>
    <lineage>
        <taxon>Bacteria</taxon>
        <taxon>Pseudomonadati</taxon>
        <taxon>Bacteroidota</taxon>
        <taxon>Cytophagia</taxon>
        <taxon>Cytophagales</taxon>
        <taxon>Spirosomataceae</taxon>
        <taxon>Arsenicibacter</taxon>
    </lineage>
</organism>
<name>A0A1S2VK45_9BACT</name>
<dbReference type="EMBL" id="MORL01000006">
    <property type="protein sequence ID" value="OIN58595.1"/>
    <property type="molecule type" value="Genomic_DNA"/>
</dbReference>
<reference evidence="1 2" key="1">
    <citation type="submission" date="2016-10" db="EMBL/GenBank/DDBJ databases">
        <title>Arsenicibacter rosenii gen. nov., sp. nov., an efficient arsenic-methylating bacterium isolated from an arsenic-contaminated paddy soil.</title>
        <authorList>
            <person name="Huang K."/>
        </authorList>
    </citation>
    <scope>NUCLEOTIDE SEQUENCE [LARGE SCALE GENOMIC DNA]</scope>
    <source>
        <strain evidence="1 2">SM-1</strain>
    </source>
</reference>
<evidence type="ECO:0000313" key="2">
    <source>
        <dbReference type="Proteomes" id="UP000181790"/>
    </source>
</evidence>
<gene>
    <name evidence="1" type="ORF">BLX24_13575</name>
</gene>
<proteinExistence type="predicted"/>
<sequence>MTTQNRFRLLLSAFFCLTLVSVSIARPARPRIYPASGFWVVETSPANRQSLVRFYNDNLQVVYQETLPRRLNIRREQTQERLNAVLEKVMEQAKAGQFNEPKLVALELKK</sequence>
<dbReference type="OrthoDB" id="963863at2"/>
<keyword evidence="2" id="KW-1185">Reference proteome</keyword>
<evidence type="ECO:0000313" key="1">
    <source>
        <dbReference type="EMBL" id="OIN58595.1"/>
    </source>
</evidence>
<dbReference type="Proteomes" id="UP000181790">
    <property type="component" value="Unassembled WGS sequence"/>
</dbReference>
<protein>
    <submittedName>
        <fullName evidence="1">Uncharacterized protein</fullName>
    </submittedName>
</protein>